<dbReference type="PANTHER" id="PTHR11153:SF14">
    <property type="entry name" value="SIDEROFLEXIN-2"/>
    <property type="match status" value="1"/>
</dbReference>
<keyword evidence="6 9" id="KW-1133">Transmembrane helix</keyword>
<evidence type="ECO:0000256" key="5">
    <source>
        <dbReference type="ARBA" id="ARBA00022970"/>
    </source>
</evidence>
<dbReference type="AlphaFoldDB" id="A0A8B8GKC8"/>
<keyword evidence="5" id="KW-0029">Amino-acid transport</keyword>
<accession>A0A8B8GKC8</accession>
<keyword evidence="10" id="KW-1185">Reference proteome</keyword>
<evidence type="ECO:0000256" key="2">
    <source>
        <dbReference type="ARBA" id="ARBA00005974"/>
    </source>
</evidence>
<evidence type="ECO:0000256" key="8">
    <source>
        <dbReference type="ARBA" id="ARBA00023136"/>
    </source>
</evidence>
<keyword evidence="7" id="KW-0496">Mitochondrion</keyword>
<dbReference type="GO" id="GO:0015075">
    <property type="term" value="F:monoatomic ion transmembrane transporter activity"/>
    <property type="evidence" value="ECO:0007669"/>
    <property type="project" value="InterPro"/>
</dbReference>
<dbReference type="OrthoDB" id="6608471at2759"/>
<name>A0A8B8GKC8_9HEMI</name>
<dbReference type="Proteomes" id="UP000694846">
    <property type="component" value="Unplaced"/>
</dbReference>
<keyword evidence="3" id="KW-0813">Transport</keyword>
<protein>
    <submittedName>
        <fullName evidence="11">Sideroflexin-2-like</fullName>
    </submittedName>
</protein>
<evidence type="ECO:0000256" key="6">
    <source>
        <dbReference type="ARBA" id="ARBA00022989"/>
    </source>
</evidence>
<proteinExistence type="inferred from homology"/>
<keyword evidence="8 9" id="KW-0472">Membrane</keyword>
<sequence>MSMSGSTVGELNNSTSYIFHGINQSYDALVNFNNRNGDTQISQISRTGIGLTMLVATTSSTITAAYVEKFLLRKICHPLLYRFVPMSTFLAGSIVNVPIVRHKEIIEGVGIYDCNNNKIGYSKFVAVIGIGKTIITRVILFGPGVVLIQYLEDVLDNQICWFRKNRWAHFPFKSIGYGVLLIGMLPTSCAIFPQFSSVKLNTLKQYDDEAYSQITKNCSQIPDTIYFNKGI</sequence>
<evidence type="ECO:0000256" key="7">
    <source>
        <dbReference type="ARBA" id="ARBA00023128"/>
    </source>
</evidence>
<evidence type="ECO:0000313" key="10">
    <source>
        <dbReference type="Proteomes" id="UP000694846"/>
    </source>
</evidence>
<evidence type="ECO:0000256" key="9">
    <source>
        <dbReference type="SAM" id="Phobius"/>
    </source>
</evidence>
<feature type="transmembrane region" description="Helical" evidence="9">
    <location>
        <begin position="48"/>
        <end position="67"/>
    </location>
</feature>
<organism evidence="10 11">
    <name type="scientific">Sipha flava</name>
    <name type="common">yellow sugarcane aphid</name>
    <dbReference type="NCBI Taxonomy" id="143950"/>
    <lineage>
        <taxon>Eukaryota</taxon>
        <taxon>Metazoa</taxon>
        <taxon>Ecdysozoa</taxon>
        <taxon>Arthropoda</taxon>
        <taxon>Hexapoda</taxon>
        <taxon>Insecta</taxon>
        <taxon>Pterygota</taxon>
        <taxon>Neoptera</taxon>
        <taxon>Paraneoptera</taxon>
        <taxon>Hemiptera</taxon>
        <taxon>Sternorrhyncha</taxon>
        <taxon>Aphidomorpha</taxon>
        <taxon>Aphidoidea</taxon>
        <taxon>Aphididae</taxon>
        <taxon>Sipha</taxon>
    </lineage>
</organism>
<evidence type="ECO:0000256" key="3">
    <source>
        <dbReference type="ARBA" id="ARBA00022448"/>
    </source>
</evidence>
<evidence type="ECO:0000256" key="4">
    <source>
        <dbReference type="ARBA" id="ARBA00022692"/>
    </source>
</evidence>
<reference evidence="11" key="1">
    <citation type="submission" date="2025-08" db="UniProtKB">
        <authorList>
            <consortium name="RefSeq"/>
        </authorList>
    </citation>
    <scope>IDENTIFICATION</scope>
    <source>
        <tissue evidence="11">Whole body</tissue>
    </source>
</reference>
<dbReference type="GO" id="GO:0140300">
    <property type="term" value="P:serine import into mitochondrion"/>
    <property type="evidence" value="ECO:0007669"/>
    <property type="project" value="TreeGrafter"/>
</dbReference>
<keyword evidence="4 9" id="KW-0812">Transmembrane</keyword>
<evidence type="ECO:0000313" key="11">
    <source>
        <dbReference type="RefSeq" id="XP_025422912.1"/>
    </source>
</evidence>
<dbReference type="InterPro" id="IPR004686">
    <property type="entry name" value="Mtc"/>
</dbReference>
<comment type="similarity">
    <text evidence="2">Belongs to the sideroflexin family.</text>
</comment>
<feature type="transmembrane region" description="Helical" evidence="9">
    <location>
        <begin position="79"/>
        <end position="99"/>
    </location>
</feature>
<dbReference type="GeneID" id="112692447"/>
<dbReference type="PANTHER" id="PTHR11153">
    <property type="entry name" value="SIDEROFLEXIN"/>
    <property type="match status" value="1"/>
</dbReference>
<dbReference type="RefSeq" id="XP_025422912.1">
    <property type="nucleotide sequence ID" value="XM_025567127.1"/>
</dbReference>
<evidence type="ECO:0000256" key="1">
    <source>
        <dbReference type="ARBA" id="ARBA00004225"/>
    </source>
</evidence>
<feature type="transmembrane region" description="Helical" evidence="9">
    <location>
        <begin position="175"/>
        <end position="195"/>
    </location>
</feature>
<dbReference type="GO" id="GO:0005743">
    <property type="term" value="C:mitochondrial inner membrane"/>
    <property type="evidence" value="ECO:0007669"/>
    <property type="project" value="TreeGrafter"/>
</dbReference>
<gene>
    <name evidence="11" type="primary">LOC112692447</name>
</gene>
<comment type="subcellular location">
    <subcellularLocation>
        <location evidence="1">Mitochondrion membrane</location>
        <topology evidence="1">Multi-pass membrane protein</topology>
    </subcellularLocation>
</comment>
<dbReference type="Pfam" id="PF03820">
    <property type="entry name" value="SFXNs"/>
    <property type="match status" value="1"/>
</dbReference>